<accession>A0AAV9WZI1</accession>
<organism evidence="1 2">
    <name type="scientific">Orbilia ellipsospora</name>
    <dbReference type="NCBI Taxonomy" id="2528407"/>
    <lineage>
        <taxon>Eukaryota</taxon>
        <taxon>Fungi</taxon>
        <taxon>Dikarya</taxon>
        <taxon>Ascomycota</taxon>
        <taxon>Pezizomycotina</taxon>
        <taxon>Orbiliomycetes</taxon>
        <taxon>Orbiliales</taxon>
        <taxon>Orbiliaceae</taxon>
        <taxon>Orbilia</taxon>
    </lineage>
</organism>
<evidence type="ECO:0000313" key="2">
    <source>
        <dbReference type="Proteomes" id="UP001365542"/>
    </source>
</evidence>
<comment type="caution">
    <text evidence="1">The sequence shown here is derived from an EMBL/GenBank/DDBJ whole genome shotgun (WGS) entry which is preliminary data.</text>
</comment>
<dbReference type="AlphaFoldDB" id="A0AAV9WZI1"/>
<reference evidence="1 2" key="1">
    <citation type="submission" date="2019-10" db="EMBL/GenBank/DDBJ databases">
        <authorList>
            <person name="Palmer J.M."/>
        </authorList>
    </citation>
    <scope>NUCLEOTIDE SEQUENCE [LARGE SCALE GENOMIC DNA]</scope>
    <source>
        <strain evidence="1 2">TWF694</strain>
    </source>
</reference>
<dbReference type="EMBL" id="JAVHJO010000014">
    <property type="protein sequence ID" value="KAK6528973.1"/>
    <property type="molecule type" value="Genomic_DNA"/>
</dbReference>
<dbReference type="Proteomes" id="UP001365542">
    <property type="component" value="Unassembled WGS sequence"/>
</dbReference>
<sequence>MTIVRFNLITDLAASTVPHAFHDHLGMLLTEYLETPLDDQEDIEISITQPQYGKCSNGRPQILGSTPIPFTPPDSYQPEPESVIECTKSSGRLHPPPRGIEYENSNIFLISNTVYSSHTKKKNDNECTAANQKVNHDSIPDSQAYEDSKQKPSLIARNWIFRPKSKPHLIWEFEDVKMGWSTIVSGRSTKLHVAMEQRRQFVNVGTGNITPDCGFIFPTIEEEYYEHDYDDSRRDSKNPFYVPYSSRQVNMRVRLENMPPHSFDITKFRHLQKMFRNMVNKPGLHVLETPYGISLGDWCVFGDKPRNIKDWTIYDYGRCIKRLMEEKFERKDKFIKIFGVAIAGYEAVLIELNPKPEGCIWSGVYDLKIKGHQREFLWLLVNAAADAYRGENMYAKKPREDTLIMRKGLVPKLPDEDDSIPLPGV</sequence>
<proteinExistence type="predicted"/>
<name>A0AAV9WZI1_9PEZI</name>
<keyword evidence="2" id="KW-1185">Reference proteome</keyword>
<evidence type="ECO:0000313" key="1">
    <source>
        <dbReference type="EMBL" id="KAK6528973.1"/>
    </source>
</evidence>
<gene>
    <name evidence="1" type="ORF">TWF694_004198</name>
</gene>
<protein>
    <submittedName>
        <fullName evidence="1">Uncharacterized protein</fullName>
    </submittedName>
</protein>